<reference evidence="4" key="1">
    <citation type="journal article" date="2019" name="Int. J. Syst. Evol. Microbiol.">
        <title>The Global Catalogue of Microorganisms (GCM) 10K type strain sequencing project: providing services to taxonomists for standard genome sequencing and annotation.</title>
        <authorList>
            <consortium name="The Broad Institute Genomics Platform"/>
            <consortium name="The Broad Institute Genome Sequencing Center for Infectious Disease"/>
            <person name="Wu L."/>
            <person name="Ma J."/>
        </authorList>
    </citation>
    <scope>NUCLEOTIDE SEQUENCE [LARGE SCALE GENOMIC DNA]</scope>
    <source>
        <strain evidence="4">JCM 18015</strain>
    </source>
</reference>
<dbReference type="InterPro" id="IPR036028">
    <property type="entry name" value="SH3-like_dom_sf"/>
</dbReference>
<dbReference type="InterPro" id="IPR001452">
    <property type="entry name" value="SH3_domain"/>
</dbReference>
<organism evidence="3 4">
    <name type="scientific">[Roseibacterium] beibuensis</name>
    <dbReference type="NCBI Taxonomy" id="1193142"/>
    <lineage>
        <taxon>Bacteria</taxon>
        <taxon>Pseudomonadati</taxon>
        <taxon>Pseudomonadota</taxon>
        <taxon>Alphaproteobacteria</taxon>
        <taxon>Rhodobacterales</taxon>
        <taxon>Roseobacteraceae</taxon>
        <taxon>Roseicyclus</taxon>
    </lineage>
</organism>
<dbReference type="SMART" id="SM00326">
    <property type="entry name" value="SH3"/>
    <property type="match status" value="1"/>
</dbReference>
<feature type="domain" description="SH3" evidence="2">
    <location>
        <begin position="60"/>
        <end position="115"/>
    </location>
</feature>
<comment type="caution">
    <text evidence="3">The sequence shown here is derived from an EMBL/GenBank/DDBJ whole genome shotgun (WGS) entry which is preliminary data.</text>
</comment>
<evidence type="ECO:0000259" key="2">
    <source>
        <dbReference type="PROSITE" id="PS50002"/>
    </source>
</evidence>
<dbReference type="Pfam" id="PF07653">
    <property type="entry name" value="SH3_2"/>
    <property type="match status" value="1"/>
</dbReference>
<proteinExistence type="predicted"/>
<keyword evidence="1" id="KW-0728">SH3 domain</keyword>
<protein>
    <recommendedName>
        <fullName evidence="2">SH3 domain-containing protein</fullName>
    </recommendedName>
</protein>
<dbReference type="SUPFAM" id="SSF50044">
    <property type="entry name" value="SH3-domain"/>
    <property type="match status" value="2"/>
</dbReference>
<keyword evidence="4" id="KW-1185">Reference proteome</keyword>
<evidence type="ECO:0000313" key="4">
    <source>
        <dbReference type="Proteomes" id="UP001499910"/>
    </source>
</evidence>
<sequence>MTGRSIAETARVTLAWTASYTPALRVVRGERLSAGGTDPDNPGWRWCVNAEGLGGWLPEGLVVEGRARMAFDSVELTVRCGDLVTLLETHAGWWLCRHADGRVGWVPDANLARTG</sequence>
<dbReference type="Gene3D" id="2.30.30.40">
    <property type="entry name" value="SH3 Domains"/>
    <property type="match status" value="1"/>
</dbReference>
<dbReference type="EMBL" id="BAABHW010000002">
    <property type="protein sequence ID" value="GAA5072945.1"/>
    <property type="molecule type" value="Genomic_DNA"/>
</dbReference>
<accession>A0ABP9L7U6</accession>
<name>A0ABP9L7U6_9RHOB</name>
<gene>
    <name evidence="3" type="ORF">GCM10023209_18210</name>
</gene>
<evidence type="ECO:0000256" key="1">
    <source>
        <dbReference type="ARBA" id="ARBA00022443"/>
    </source>
</evidence>
<dbReference type="PROSITE" id="PS50002">
    <property type="entry name" value="SH3"/>
    <property type="match status" value="1"/>
</dbReference>
<dbReference type="RefSeq" id="WP_259550359.1">
    <property type="nucleotide sequence ID" value="NZ_BAABHW010000002.1"/>
</dbReference>
<dbReference type="Proteomes" id="UP001499910">
    <property type="component" value="Unassembled WGS sequence"/>
</dbReference>
<evidence type="ECO:0000313" key="3">
    <source>
        <dbReference type="EMBL" id="GAA5072945.1"/>
    </source>
</evidence>
<dbReference type="CDD" id="cd00174">
    <property type="entry name" value="SH3"/>
    <property type="match status" value="1"/>
</dbReference>